<dbReference type="CDD" id="cd00338">
    <property type="entry name" value="Ser_Recombinase"/>
    <property type="match status" value="1"/>
</dbReference>
<dbReference type="EMBL" id="FCOI02000043">
    <property type="protein sequence ID" value="SAK94793.1"/>
    <property type="molecule type" value="Genomic_DNA"/>
</dbReference>
<dbReference type="Gene3D" id="3.40.50.1390">
    <property type="entry name" value="Resolvase, N-terminal catalytic domain"/>
    <property type="match status" value="1"/>
</dbReference>
<dbReference type="SMART" id="SM00857">
    <property type="entry name" value="Resolvase"/>
    <property type="match status" value="1"/>
</dbReference>
<dbReference type="Pfam" id="PF00239">
    <property type="entry name" value="Resolvase"/>
    <property type="match status" value="1"/>
</dbReference>
<dbReference type="InterPro" id="IPR036162">
    <property type="entry name" value="Resolvase-like_N_sf"/>
</dbReference>
<keyword evidence="8" id="KW-1185">Reference proteome</keyword>
<accession>A0A158DJZ5</accession>
<dbReference type="GO" id="GO:0003677">
    <property type="term" value="F:DNA binding"/>
    <property type="evidence" value="ECO:0007669"/>
    <property type="project" value="UniProtKB-KW"/>
</dbReference>
<proteinExistence type="predicted"/>
<dbReference type="STRING" id="1777137.AWB76_07060"/>
<dbReference type="PROSITE" id="PS00397">
    <property type="entry name" value="RECOMBINASES_1"/>
    <property type="match status" value="1"/>
</dbReference>
<protein>
    <recommendedName>
        <fullName evidence="6">Resolvase/invertase-type recombinase catalytic domain-containing protein</fullName>
    </recommendedName>
</protein>
<dbReference type="GO" id="GO:0015074">
    <property type="term" value="P:DNA integration"/>
    <property type="evidence" value="ECO:0007669"/>
    <property type="project" value="UniProtKB-KW"/>
</dbReference>
<evidence type="ECO:0000313" key="8">
    <source>
        <dbReference type="Proteomes" id="UP000054624"/>
    </source>
</evidence>
<dbReference type="InterPro" id="IPR006119">
    <property type="entry name" value="Resolv_N"/>
</dbReference>
<dbReference type="InterPro" id="IPR050639">
    <property type="entry name" value="SSR_resolvase"/>
</dbReference>
<organism evidence="7 8">
    <name type="scientific">Caballeronia temeraria</name>
    <dbReference type="NCBI Taxonomy" id="1777137"/>
    <lineage>
        <taxon>Bacteria</taxon>
        <taxon>Pseudomonadati</taxon>
        <taxon>Pseudomonadota</taxon>
        <taxon>Betaproteobacteria</taxon>
        <taxon>Burkholderiales</taxon>
        <taxon>Burkholderiaceae</taxon>
        <taxon>Caballeronia</taxon>
    </lineage>
</organism>
<reference evidence="8" key="1">
    <citation type="submission" date="2016-01" db="EMBL/GenBank/DDBJ databases">
        <authorList>
            <person name="Peeters Charlotte."/>
        </authorList>
    </citation>
    <scope>NUCLEOTIDE SEQUENCE [LARGE SCALE GENOMIC DNA]</scope>
</reference>
<dbReference type="InterPro" id="IPR006118">
    <property type="entry name" value="Recombinase_CS"/>
</dbReference>
<sequence>MSTAMIALYARVSSEQQSKRGTIDSQIAALKERISADGAQIVDDMCFIDAGVSGATLIRPQLERLRDCAALGADQLYILSPDRLARKYAHQALLMEEFSGCGVHVVFLNHAIGIRRRKSLCYCRCRA</sequence>
<dbReference type="PANTHER" id="PTHR30461:SF23">
    <property type="entry name" value="DNA RECOMBINASE-RELATED"/>
    <property type="match status" value="1"/>
</dbReference>
<dbReference type="PANTHER" id="PTHR30461">
    <property type="entry name" value="DNA-INVERTASE FROM LAMBDOID PROPHAGE"/>
    <property type="match status" value="1"/>
</dbReference>
<evidence type="ECO:0000259" key="6">
    <source>
        <dbReference type="PROSITE" id="PS51736"/>
    </source>
</evidence>
<dbReference type="Proteomes" id="UP000054624">
    <property type="component" value="Unassembled WGS sequence"/>
</dbReference>
<dbReference type="GO" id="GO:0000150">
    <property type="term" value="F:DNA strand exchange activity"/>
    <property type="evidence" value="ECO:0007669"/>
    <property type="project" value="InterPro"/>
</dbReference>
<feature type="domain" description="Resolvase/invertase-type recombinase catalytic" evidence="6">
    <location>
        <begin position="5"/>
        <end position="127"/>
    </location>
</feature>
<keyword evidence="2" id="KW-0238">DNA-binding</keyword>
<evidence type="ECO:0000256" key="2">
    <source>
        <dbReference type="ARBA" id="ARBA00023125"/>
    </source>
</evidence>
<gene>
    <name evidence="7" type="ORF">AWB76_07060</name>
</gene>
<evidence type="ECO:0000256" key="1">
    <source>
        <dbReference type="ARBA" id="ARBA00022908"/>
    </source>
</evidence>
<evidence type="ECO:0000256" key="3">
    <source>
        <dbReference type="ARBA" id="ARBA00023172"/>
    </source>
</evidence>
<dbReference type="AlphaFoldDB" id="A0A158DJZ5"/>
<keyword evidence="1" id="KW-0229">DNA integration</keyword>
<evidence type="ECO:0000256" key="5">
    <source>
        <dbReference type="PROSITE-ProRule" id="PRU10137"/>
    </source>
</evidence>
<evidence type="ECO:0000313" key="7">
    <source>
        <dbReference type="EMBL" id="SAK94793.1"/>
    </source>
</evidence>
<dbReference type="SUPFAM" id="SSF53041">
    <property type="entry name" value="Resolvase-like"/>
    <property type="match status" value="1"/>
</dbReference>
<evidence type="ECO:0000256" key="4">
    <source>
        <dbReference type="PIRSR" id="PIRSR606118-50"/>
    </source>
</evidence>
<keyword evidence="3" id="KW-0233">DNA recombination</keyword>
<dbReference type="PROSITE" id="PS51736">
    <property type="entry name" value="RECOMBINASES_3"/>
    <property type="match status" value="1"/>
</dbReference>
<name>A0A158DJZ5_9BURK</name>
<feature type="active site" description="O-(5'-phospho-DNA)-serine intermediate" evidence="4 5">
    <location>
        <position position="13"/>
    </location>
</feature>